<comment type="caution">
    <text evidence="1">The sequence shown here is derived from an EMBL/GenBank/DDBJ whole genome shotgun (WGS) entry which is preliminary data.</text>
</comment>
<dbReference type="InterPro" id="IPR003691">
    <property type="entry name" value="FluC"/>
</dbReference>
<organism evidence="1 2">
    <name type="scientific">Streptacidiphilus alkalitolerans</name>
    <dbReference type="NCBI Taxonomy" id="3342712"/>
    <lineage>
        <taxon>Bacteria</taxon>
        <taxon>Bacillati</taxon>
        <taxon>Actinomycetota</taxon>
        <taxon>Actinomycetes</taxon>
        <taxon>Kitasatosporales</taxon>
        <taxon>Streptomycetaceae</taxon>
        <taxon>Streptacidiphilus</taxon>
    </lineage>
</organism>
<name>A0ABV6V994_9ACTN</name>
<accession>A0ABV6V994</accession>
<dbReference type="HAMAP" id="MF_00454">
    <property type="entry name" value="FluC"/>
    <property type="match status" value="1"/>
</dbReference>
<dbReference type="EMBL" id="JBHEZX010000005">
    <property type="protein sequence ID" value="MFC1410211.1"/>
    <property type="molecule type" value="Genomic_DNA"/>
</dbReference>
<dbReference type="Proteomes" id="UP001592582">
    <property type="component" value="Unassembled WGS sequence"/>
</dbReference>
<proteinExistence type="inferred from homology"/>
<protein>
    <submittedName>
        <fullName evidence="1">CrcB family protein</fullName>
    </submittedName>
</protein>
<dbReference type="PANTHER" id="PTHR28259:SF1">
    <property type="entry name" value="FLUORIDE EXPORT PROTEIN 1-RELATED"/>
    <property type="match status" value="1"/>
</dbReference>
<keyword evidence="2" id="KW-1185">Reference proteome</keyword>
<sequence length="217" mass="22396">MPAREPAQGQAGDGLPPDPTPDPTSDPTPGGLPAECLPLDPDTQPAPPQGRGRSTRQWDVVAVVAVGGGLGSIARYGLARVWTTPAGGFPWATFSTNVLGSLALGLLMVYVVEVWPPSRYRRPFLGVGIIGGFTTFSTYMNETRGLLASGQVALADAYALTSLIAGLAAVWTGIALARRVSGLPVRRGPSRRSQAGRTATAVTAVPAVPAVEAQENA</sequence>
<reference evidence="1 2" key="1">
    <citation type="submission" date="2024-09" db="EMBL/GenBank/DDBJ databases">
        <authorList>
            <person name="Lee S.D."/>
        </authorList>
    </citation>
    <scope>NUCLEOTIDE SEQUENCE [LARGE SCALE GENOMIC DNA]</scope>
    <source>
        <strain evidence="1 2">N1-1</strain>
    </source>
</reference>
<evidence type="ECO:0000313" key="2">
    <source>
        <dbReference type="Proteomes" id="UP001592582"/>
    </source>
</evidence>
<gene>
    <name evidence="1" type="ORF">ACEZDG_13125</name>
</gene>
<evidence type="ECO:0000313" key="1">
    <source>
        <dbReference type="EMBL" id="MFC1410211.1"/>
    </source>
</evidence>
<dbReference type="PANTHER" id="PTHR28259">
    <property type="entry name" value="FLUORIDE EXPORT PROTEIN 1-RELATED"/>
    <property type="match status" value="1"/>
</dbReference>
<dbReference type="Pfam" id="PF02537">
    <property type="entry name" value="CRCB"/>
    <property type="match status" value="1"/>
</dbReference>